<dbReference type="Pfam" id="PF13382">
    <property type="entry name" value="Adenine_deam_C"/>
    <property type="match status" value="1"/>
</dbReference>
<dbReference type="SUPFAM" id="SSF51338">
    <property type="entry name" value="Composite domain of metallo-dependent hydrolases"/>
    <property type="match status" value="1"/>
</dbReference>
<evidence type="ECO:0000256" key="4">
    <source>
        <dbReference type="ARBA" id="ARBA00023211"/>
    </source>
</evidence>
<dbReference type="AlphaFoldDB" id="A0A9D1PWY9"/>
<evidence type="ECO:0000313" key="9">
    <source>
        <dbReference type="EMBL" id="HIW00152.1"/>
    </source>
</evidence>
<dbReference type="Pfam" id="PF01979">
    <property type="entry name" value="Amidohydro_1"/>
    <property type="match status" value="1"/>
</dbReference>
<dbReference type="HAMAP" id="MF_01518">
    <property type="entry name" value="Adenine_deamin"/>
    <property type="match status" value="1"/>
</dbReference>
<name>A0A9D1PWY9_9BACT</name>
<dbReference type="PANTHER" id="PTHR11113">
    <property type="entry name" value="N-ACETYLGLUCOSAMINE-6-PHOSPHATE DEACETYLASE"/>
    <property type="match status" value="1"/>
</dbReference>
<dbReference type="InterPro" id="IPR011059">
    <property type="entry name" value="Metal-dep_hydrolase_composite"/>
</dbReference>
<feature type="domain" description="Amidohydrolase-related" evidence="7">
    <location>
        <begin position="49"/>
        <end position="328"/>
    </location>
</feature>
<evidence type="ECO:0000256" key="5">
    <source>
        <dbReference type="ARBA" id="ARBA00047720"/>
    </source>
</evidence>
<reference evidence="9" key="2">
    <citation type="submission" date="2021-04" db="EMBL/GenBank/DDBJ databases">
        <authorList>
            <person name="Gilroy R."/>
        </authorList>
    </citation>
    <scope>NUCLEOTIDE SEQUENCE</scope>
    <source>
        <strain evidence="9">ChiHecec2B26-446</strain>
    </source>
</reference>
<evidence type="ECO:0000256" key="1">
    <source>
        <dbReference type="ARBA" id="ARBA00006773"/>
    </source>
</evidence>
<evidence type="ECO:0000259" key="7">
    <source>
        <dbReference type="Pfam" id="PF01979"/>
    </source>
</evidence>
<dbReference type="PANTHER" id="PTHR11113:SF2">
    <property type="entry name" value="ADENINE DEAMINASE"/>
    <property type="match status" value="1"/>
</dbReference>
<dbReference type="EMBL" id="DXHV01000035">
    <property type="protein sequence ID" value="HIW00152.1"/>
    <property type="molecule type" value="Genomic_DNA"/>
</dbReference>
<evidence type="ECO:0000256" key="2">
    <source>
        <dbReference type="ARBA" id="ARBA00012782"/>
    </source>
</evidence>
<keyword evidence="4 6" id="KW-0464">Manganese</keyword>
<dbReference type="Gene3D" id="2.30.40.10">
    <property type="entry name" value="Urease, subunit C, domain 1"/>
    <property type="match status" value="1"/>
</dbReference>
<sequence length="514" mass="54416">MRVVDVFGREVLEDRTVLVGDGHILAVLPFADCPAPEAREVVDCKNRPLVPGLMDAHLHIESTMLTPQNFARAVLPCGTTEVVADPHEIANVCGVAGIRYMLDAGRDLPVRIHIALPSCVPCTPFEDAGAVLDARALADLWTEDRVCSLGEVMNVPGVLAGDGDLLAKMEAARASGHVLDGHCPGLKGRALQAYAALGIGNDHEETDCEILKEHIRAGMYVFVREGSAARSLERVLPVVTEANAHRFCFCTDDLHAEDILARGHVNAILARAVRLGLPAPCAVAMATINTAQCYGFEKVGAIAPGYVANLVLLEDLQDFRVHTVWTEGVCRVQEGEVLVSVEASDIPEPLLHSVHLKTPDRASLALAVPSGRARVIGLLPGDLCTAERIMDVKTDSAGFFSPEDNPGLCKIAVLERHKSLGLAGLGILDGYARPGLSLGGALATSISHDSHNIVVAGSRDEDMLLAVQTVERMNGGIALVRNGAVVASVCLPVAGLMSLDRANSPAHAPFVRVG</sequence>
<organism evidence="9 10">
    <name type="scientific">Candidatus Desulfovibrio intestinipullorum</name>
    <dbReference type="NCBI Taxonomy" id="2838536"/>
    <lineage>
        <taxon>Bacteria</taxon>
        <taxon>Pseudomonadati</taxon>
        <taxon>Thermodesulfobacteriota</taxon>
        <taxon>Desulfovibrionia</taxon>
        <taxon>Desulfovibrionales</taxon>
        <taxon>Desulfovibrionaceae</taxon>
        <taxon>Desulfovibrio</taxon>
    </lineage>
</organism>
<dbReference type="Gene3D" id="3.20.20.140">
    <property type="entry name" value="Metal-dependent hydrolases"/>
    <property type="match status" value="1"/>
</dbReference>
<feature type="domain" description="Adenine deaminase C-terminal" evidence="8">
    <location>
        <begin position="383"/>
        <end position="503"/>
    </location>
</feature>
<protein>
    <recommendedName>
        <fullName evidence="2 6">Adenine deaminase</fullName>
        <shortName evidence="6">Adenase</shortName>
        <shortName evidence="6">Adenine aminase</shortName>
        <ecNumber evidence="2 6">3.5.4.2</ecNumber>
    </recommendedName>
</protein>
<keyword evidence="3 6" id="KW-0378">Hydrolase</keyword>
<dbReference type="Proteomes" id="UP000886752">
    <property type="component" value="Unassembled WGS sequence"/>
</dbReference>
<dbReference type="InterPro" id="IPR026912">
    <property type="entry name" value="Adenine_deam_C"/>
</dbReference>
<dbReference type="InterPro" id="IPR006679">
    <property type="entry name" value="Adenine_deam"/>
</dbReference>
<evidence type="ECO:0000313" key="10">
    <source>
        <dbReference type="Proteomes" id="UP000886752"/>
    </source>
</evidence>
<dbReference type="GO" id="GO:0006146">
    <property type="term" value="P:adenine catabolic process"/>
    <property type="evidence" value="ECO:0007669"/>
    <property type="project" value="InterPro"/>
</dbReference>
<proteinExistence type="inferred from homology"/>
<dbReference type="SUPFAM" id="SSF51556">
    <property type="entry name" value="Metallo-dependent hydrolases"/>
    <property type="match status" value="1"/>
</dbReference>
<dbReference type="InterPro" id="IPR032466">
    <property type="entry name" value="Metal_Hydrolase"/>
</dbReference>
<gene>
    <name evidence="6" type="primary">ade</name>
    <name evidence="9" type="ORF">H9894_03060</name>
</gene>
<evidence type="ECO:0000256" key="3">
    <source>
        <dbReference type="ARBA" id="ARBA00022801"/>
    </source>
</evidence>
<evidence type="ECO:0000259" key="8">
    <source>
        <dbReference type="Pfam" id="PF13382"/>
    </source>
</evidence>
<reference evidence="9" key="1">
    <citation type="journal article" date="2021" name="PeerJ">
        <title>Extensive microbial diversity within the chicken gut microbiome revealed by metagenomics and culture.</title>
        <authorList>
            <person name="Gilroy R."/>
            <person name="Ravi A."/>
            <person name="Getino M."/>
            <person name="Pursley I."/>
            <person name="Horton D.L."/>
            <person name="Alikhan N.F."/>
            <person name="Baker D."/>
            <person name="Gharbi K."/>
            <person name="Hall N."/>
            <person name="Watson M."/>
            <person name="Adriaenssens E.M."/>
            <person name="Foster-Nyarko E."/>
            <person name="Jarju S."/>
            <person name="Secka A."/>
            <person name="Antonio M."/>
            <person name="Oren A."/>
            <person name="Chaudhuri R.R."/>
            <person name="La Ragione R."/>
            <person name="Hildebrand F."/>
            <person name="Pallen M.J."/>
        </authorList>
    </citation>
    <scope>NUCLEOTIDE SEQUENCE</scope>
    <source>
        <strain evidence="9">ChiHecec2B26-446</strain>
    </source>
</reference>
<accession>A0A9D1PWY9</accession>
<comment type="catalytic activity">
    <reaction evidence="5 6">
        <text>adenine + H2O + H(+) = hypoxanthine + NH4(+)</text>
        <dbReference type="Rhea" id="RHEA:23688"/>
        <dbReference type="ChEBI" id="CHEBI:15377"/>
        <dbReference type="ChEBI" id="CHEBI:15378"/>
        <dbReference type="ChEBI" id="CHEBI:16708"/>
        <dbReference type="ChEBI" id="CHEBI:17368"/>
        <dbReference type="ChEBI" id="CHEBI:28938"/>
        <dbReference type="EC" id="3.5.4.2"/>
    </reaction>
</comment>
<dbReference type="InterPro" id="IPR006680">
    <property type="entry name" value="Amidohydro-rel"/>
</dbReference>
<comment type="caution">
    <text evidence="9">The sequence shown here is derived from an EMBL/GenBank/DDBJ whole genome shotgun (WGS) entry which is preliminary data.</text>
</comment>
<comment type="cofactor">
    <cofactor evidence="6">
        <name>Mn(2+)</name>
        <dbReference type="ChEBI" id="CHEBI:29035"/>
    </cofactor>
</comment>
<dbReference type="EC" id="3.5.4.2" evidence="2 6"/>
<evidence type="ECO:0000256" key="6">
    <source>
        <dbReference type="HAMAP-Rule" id="MF_01518"/>
    </source>
</evidence>
<comment type="similarity">
    <text evidence="1 6">Belongs to the metallo-dependent hydrolases superfamily. Adenine deaminase family.</text>
</comment>
<dbReference type="GO" id="GO:0000034">
    <property type="term" value="F:adenine deaminase activity"/>
    <property type="evidence" value="ECO:0007669"/>
    <property type="project" value="UniProtKB-UniRule"/>
</dbReference>